<sequence length="472" mass="53032">MKMAAIRNVFLLSLFVSKTVTYTQLVNSNTKAVSSSTYQDYVASRAVDGNTDQDMSRCFHSDYRRDITEAWLRIDLGGVYSFNSVKFWLRDDRKPTRLRGHSLRVSNGTTVPPPESSCYNDPGIVILPIIIEEDCERTAQYIWIYQSNNPDYDRCPMFAICEVQVFGCETGHYGEDCSKKCNHCNNNATCGIQNGECDDNGCASPGYQPPLCKECYTGFYGEDCSKKCDHCKNNASCEKQYGECDILGCAYAGYQPPLCKGCILGMYGLHCERNCSRYCRFVDCDRKTGTCLDGCKSGYIGSFCNQTCPIGKYGPNCREICGHCYNNSDCYHGNGTCLEGCDPGYWNHECKTPCSDGRYGQNCQYTCSGNCVNGEACDKTNGSCRSCVDGFQGSKCDRDIRQSPTDLKKKMDIDYLKMERMMLENQKTEKEIKRLEAEAEVLRVRKNVLLRLQGILSELSEVVVQLLNDSKI</sequence>
<dbReference type="PANTHER" id="PTHR24043:SF8">
    <property type="entry name" value="EGF-LIKE DOMAIN-CONTAINING PROTEIN"/>
    <property type="match status" value="1"/>
</dbReference>
<evidence type="ECO:0000256" key="2">
    <source>
        <dbReference type="SAM" id="Coils"/>
    </source>
</evidence>
<dbReference type="SUPFAM" id="SSF49785">
    <property type="entry name" value="Galactose-binding domain-like"/>
    <property type="match status" value="1"/>
</dbReference>
<protein>
    <recommendedName>
        <fullName evidence="4">EGF-like domain-containing protein</fullName>
    </recommendedName>
</protein>
<evidence type="ECO:0000259" key="4">
    <source>
        <dbReference type="SMART" id="SM00181"/>
    </source>
</evidence>
<accession>A0A8W8NTT6</accession>
<dbReference type="InterPro" id="IPR008979">
    <property type="entry name" value="Galactose-bd-like_sf"/>
</dbReference>
<dbReference type="OrthoDB" id="10252017at2759"/>
<dbReference type="Pfam" id="PF22633">
    <property type="entry name" value="F5_F8_type_C_2"/>
    <property type="match status" value="1"/>
</dbReference>
<name>A0A8W8NTT6_MAGGI</name>
<dbReference type="GO" id="GO:0005044">
    <property type="term" value="F:scavenger receptor activity"/>
    <property type="evidence" value="ECO:0007669"/>
    <property type="project" value="InterPro"/>
</dbReference>
<feature type="chain" id="PRO_5036467678" description="EGF-like domain-containing protein" evidence="3">
    <location>
        <begin position="22"/>
        <end position="472"/>
    </location>
</feature>
<dbReference type="SMART" id="SM00181">
    <property type="entry name" value="EGF"/>
    <property type="match status" value="4"/>
</dbReference>
<evidence type="ECO:0000256" key="3">
    <source>
        <dbReference type="SAM" id="SignalP"/>
    </source>
</evidence>
<dbReference type="Gene3D" id="2.60.120.260">
    <property type="entry name" value="Galactose-binding domain-like"/>
    <property type="match status" value="1"/>
</dbReference>
<keyword evidence="1" id="KW-0245">EGF-like domain</keyword>
<dbReference type="PANTHER" id="PTHR24043">
    <property type="entry name" value="SCAVENGER RECEPTOR CLASS F"/>
    <property type="match status" value="1"/>
</dbReference>
<keyword evidence="2" id="KW-0175">Coiled coil</keyword>
<feature type="signal peptide" evidence="3">
    <location>
        <begin position="1"/>
        <end position="21"/>
    </location>
</feature>
<dbReference type="InterPro" id="IPR042635">
    <property type="entry name" value="MEGF10/SREC1/2-like"/>
</dbReference>
<feature type="coiled-coil region" evidence="2">
    <location>
        <begin position="418"/>
        <end position="452"/>
    </location>
</feature>
<evidence type="ECO:0000313" key="6">
    <source>
        <dbReference type="Proteomes" id="UP000005408"/>
    </source>
</evidence>
<feature type="domain" description="EGF-like" evidence="4">
    <location>
        <begin position="176"/>
        <end position="213"/>
    </location>
</feature>
<proteinExistence type="predicted"/>
<feature type="domain" description="EGF-like" evidence="4">
    <location>
        <begin position="274"/>
        <end position="305"/>
    </location>
</feature>
<evidence type="ECO:0000313" key="5">
    <source>
        <dbReference type="EnsemblMetazoa" id="G7146.1:cds"/>
    </source>
</evidence>
<keyword evidence="3" id="KW-0732">Signal</keyword>
<dbReference type="Gene3D" id="2.170.300.10">
    <property type="entry name" value="Tie2 ligand-binding domain superfamily"/>
    <property type="match status" value="1"/>
</dbReference>
<evidence type="ECO:0000256" key="1">
    <source>
        <dbReference type="ARBA" id="ARBA00022536"/>
    </source>
</evidence>
<dbReference type="InterPro" id="IPR000742">
    <property type="entry name" value="EGF"/>
</dbReference>
<dbReference type="AlphaFoldDB" id="A0A8W8NTT6"/>
<dbReference type="Proteomes" id="UP000005408">
    <property type="component" value="Unassembled WGS sequence"/>
</dbReference>
<feature type="domain" description="EGF-like" evidence="4">
    <location>
        <begin position="323"/>
        <end position="364"/>
    </location>
</feature>
<feature type="domain" description="EGF-like" evidence="4">
    <location>
        <begin position="366"/>
        <end position="397"/>
    </location>
</feature>
<keyword evidence="6" id="KW-1185">Reference proteome</keyword>
<reference evidence="5" key="1">
    <citation type="submission" date="2022-08" db="UniProtKB">
        <authorList>
            <consortium name="EnsemblMetazoa"/>
        </authorList>
    </citation>
    <scope>IDENTIFICATION</scope>
    <source>
        <strain evidence="5">05x7-T-G4-1.051#20</strain>
    </source>
</reference>
<dbReference type="OMA" id="KNNASCE"/>
<organism evidence="5 6">
    <name type="scientific">Magallana gigas</name>
    <name type="common">Pacific oyster</name>
    <name type="synonym">Crassostrea gigas</name>
    <dbReference type="NCBI Taxonomy" id="29159"/>
    <lineage>
        <taxon>Eukaryota</taxon>
        <taxon>Metazoa</taxon>
        <taxon>Spiralia</taxon>
        <taxon>Lophotrochozoa</taxon>
        <taxon>Mollusca</taxon>
        <taxon>Bivalvia</taxon>
        <taxon>Autobranchia</taxon>
        <taxon>Pteriomorphia</taxon>
        <taxon>Ostreida</taxon>
        <taxon>Ostreoidea</taxon>
        <taxon>Ostreidae</taxon>
        <taxon>Magallana</taxon>
    </lineage>
</organism>
<dbReference type="EnsemblMetazoa" id="G7146.1">
    <property type="protein sequence ID" value="G7146.1:cds"/>
    <property type="gene ID" value="G7146"/>
</dbReference>